<dbReference type="AlphaFoldDB" id="A0A834I358"/>
<accession>A0A834I358</accession>
<dbReference type="EMBL" id="JAACXV010014011">
    <property type="protein sequence ID" value="KAF7271148.1"/>
    <property type="molecule type" value="Genomic_DNA"/>
</dbReference>
<dbReference type="Gene3D" id="2.60.40.10">
    <property type="entry name" value="Immunoglobulins"/>
    <property type="match status" value="3"/>
</dbReference>
<dbReference type="Proteomes" id="UP000625711">
    <property type="component" value="Unassembled WGS sequence"/>
</dbReference>
<proteinExistence type="predicted"/>
<name>A0A834I358_RHYFE</name>
<organism evidence="1 2">
    <name type="scientific">Rhynchophorus ferrugineus</name>
    <name type="common">Red palm weevil</name>
    <name type="synonym">Curculio ferrugineus</name>
    <dbReference type="NCBI Taxonomy" id="354439"/>
    <lineage>
        <taxon>Eukaryota</taxon>
        <taxon>Metazoa</taxon>
        <taxon>Ecdysozoa</taxon>
        <taxon>Arthropoda</taxon>
        <taxon>Hexapoda</taxon>
        <taxon>Insecta</taxon>
        <taxon>Pterygota</taxon>
        <taxon>Neoptera</taxon>
        <taxon>Endopterygota</taxon>
        <taxon>Coleoptera</taxon>
        <taxon>Polyphaga</taxon>
        <taxon>Cucujiformia</taxon>
        <taxon>Curculionidae</taxon>
        <taxon>Dryophthorinae</taxon>
        <taxon>Rhynchophorus</taxon>
    </lineage>
</organism>
<keyword evidence="2" id="KW-1185">Reference proteome</keyword>
<dbReference type="InterPro" id="IPR013783">
    <property type="entry name" value="Ig-like_fold"/>
</dbReference>
<protein>
    <recommendedName>
        <fullName evidence="3">Ig-like domain-containing protein</fullName>
    </recommendedName>
</protein>
<reference evidence="1" key="1">
    <citation type="submission" date="2020-08" db="EMBL/GenBank/DDBJ databases">
        <title>Genome sequencing and assembly of the red palm weevil Rhynchophorus ferrugineus.</title>
        <authorList>
            <person name="Dias G.B."/>
            <person name="Bergman C.M."/>
            <person name="Manee M."/>
        </authorList>
    </citation>
    <scope>NUCLEOTIDE SEQUENCE</scope>
    <source>
        <strain evidence="1">AA-2017</strain>
        <tissue evidence="1">Whole larva</tissue>
    </source>
</reference>
<sequence>MKCEVPSFVSDFVFVENWMDSNGNTYLPGNNYVVAQSYEVEADNEYVIRGNSAIMKCEIPSFVSDFVQVENWQDSKGNTYLLGDNYVVNQFYETRVTDEFVLKGNTGILKCVVPSFVTDFVHIEAWVADDGSGTYIYDPKEKNSKFVVSQYYEAQVYDVFVIKGNTAVFKCQIPSFVSDHVEIVSWQDTTNNQFLPPTNDYGTY</sequence>
<comment type="caution">
    <text evidence="1">The sequence shown here is derived from an EMBL/GenBank/DDBJ whole genome shotgun (WGS) entry which is preliminary data.</text>
</comment>
<evidence type="ECO:0000313" key="1">
    <source>
        <dbReference type="EMBL" id="KAF7271148.1"/>
    </source>
</evidence>
<evidence type="ECO:0008006" key="3">
    <source>
        <dbReference type="Google" id="ProtNLM"/>
    </source>
</evidence>
<dbReference type="OrthoDB" id="5969272at2759"/>
<gene>
    <name evidence="1" type="ORF">GWI33_015954</name>
</gene>
<evidence type="ECO:0000313" key="2">
    <source>
        <dbReference type="Proteomes" id="UP000625711"/>
    </source>
</evidence>